<dbReference type="EMBL" id="MSIF01000030">
    <property type="protein sequence ID" value="OLF05318.1"/>
    <property type="molecule type" value="Genomic_DNA"/>
</dbReference>
<dbReference type="AlphaFoldDB" id="A0A7Z0WE98"/>
<evidence type="ECO:0000313" key="2">
    <source>
        <dbReference type="Proteomes" id="UP000185696"/>
    </source>
</evidence>
<proteinExistence type="predicted"/>
<organism evidence="1 2">
    <name type="scientific">Actinophytocola xinjiangensis</name>
    <dbReference type="NCBI Taxonomy" id="485602"/>
    <lineage>
        <taxon>Bacteria</taxon>
        <taxon>Bacillati</taxon>
        <taxon>Actinomycetota</taxon>
        <taxon>Actinomycetes</taxon>
        <taxon>Pseudonocardiales</taxon>
        <taxon>Pseudonocardiaceae</taxon>
    </lineage>
</organism>
<keyword evidence="2" id="KW-1185">Reference proteome</keyword>
<reference evidence="1 2" key="1">
    <citation type="submission" date="2016-12" db="EMBL/GenBank/DDBJ databases">
        <title>The draft genome sequence of Actinophytocola xinjiangensis.</title>
        <authorList>
            <person name="Wang W."/>
            <person name="Yuan L."/>
        </authorList>
    </citation>
    <scope>NUCLEOTIDE SEQUENCE [LARGE SCALE GENOMIC DNA]</scope>
    <source>
        <strain evidence="1 2">CGMCC 4.4663</strain>
    </source>
</reference>
<comment type="caution">
    <text evidence="1">The sequence shown here is derived from an EMBL/GenBank/DDBJ whole genome shotgun (WGS) entry which is preliminary data.</text>
</comment>
<dbReference type="Gene3D" id="2.160.20.80">
    <property type="entry name" value="E3 ubiquitin-protein ligase SopA"/>
    <property type="match status" value="1"/>
</dbReference>
<dbReference type="OrthoDB" id="5178273at2"/>
<evidence type="ECO:0000313" key="1">
    <source>
        <dbReference type="EMBL" id="OLF05318.1"/>
    </source>
</evidence>
<name>A0A7Z0WE98_9PSEU</name>
<protein>
    <recommendedName>
        <fullName evidence="3">Pentapeptide repeat protein</fullName>
    </recommendedName>
</protein>
<sequence length="217" mass="23462">MENRTVVGTTVRRPIDNENLPAVELSLTGLFSHHDGQAEDLDLADVAGQGSLRNVVVTRSNLTGSRFAELELIDVAMNNVVVANAAWKKVTVRRVEMRNCQAVGFRLGLVKADDLYFEECKLDYSHLDVAQRRGVIAFHRCTFTEAVLDGDLSGVVFSECEFQGAEFRARRAATCDLTSSRLTGATGVLTLAGATITEEQAVSLSSQLATEAGLVIA</sequence>
<dbReference type="Proteomes" id="UP000185696">
    <property type="component" value="Unassembled WGS sequence"/>
</dbReference>
<dbReference type="SUPFAM" id="SSF141571">
    <property type="entry name" value="Pentapeptide repeat-like"/>
    <property type="match status" value="1"/>
</dbReference>
<dbReference type="RefSeq" id="WP_075137631.1">
    <property type="nucleotide sequence ID" value="NZ_MSIF01000030.1"/>
</dbReference>
<gene>
    <name evidence="1" type="ORF">BLA60_36420</name>
</gene>
<evidence type="ECO:0008006" key="3">
    <source>
        <dbReference type="Google" id="ProtNLM"/>
    </source>
</evidence>
<accession>A0A7Z0WE98</accession>